<protein>
    <submittedName>
        <fullName evidence="2">Uncharacterized protein</fullName>
    </submittedName>
</protein>
<proteinExistence type="predicted"/>
<keyword evidence="1" id="KW-0812">Transmembrane</keyword>
<name>A0A8C6FYA0_MOSMO</name>
<organism evidence="2 3">
    <name type="scientific">Moschus moschiferus</name>
    <name type="common">Siberian musk deer</name>
    <name type="synonym">Moschus sibiricus</name>
    <dbReference type="NCBI Taxonomy" id="68415"/>
    <lineage>
        <taxon>Eukaryota</taxon>
        <taxon>Metazoa</taxon>
        <taxon>Chordata</taxon>
        <taxon>Craniata</taxon>
        <taxon>Vertebrata</taxon>
        <taxon>Euteleostomi</taxon>
        <taxon>Mammalia</taxon>
        <taxon>Eutheria</taxon>
        <taxon>Laurasiatheria</taxon>
        <taxon>Artiodactyla</taxon>
        <taxon>Ruminantia</taxon>
        <taxon>Pecora</taxon>
        <taxon>Moschidae</taxon>
        <taxon>Moschus</taxon>
    </lineage>
</organism>
<evidence type="ECO:0000313" key="2">
    <source>
        <dbReference type="Ensembl" id="ENSMMSP00000030766.1"/>
    </source>
</evidence>
<sequence>MDLLTLNQFAVLLWKNFTLKVCKGILGKFLTALAFPVMLLLLRAVFHITVAGPFSFTSQPISTLPSFLQNDETWELIYVPSNIDVVKEITENVKRNLNISIKVQGFSSEIEFEKYIKYDYRSHKVLAAIVFDCDFKNRHDPLPLQVKHLSAVRETWVRSLGWVDPLEKEMATHSSTLSWKIPWTEEPGMLQSMGSQRVRHD</sequence>
<evidence type="ECO:0000256" key="1">
    <source>
        <dbReference type="SAM" id="Phobius"/>
    </source>
</evidence>
<reference evidence="2" key="1">
    <citation type="submission" date="2025-08" db="UniProtKB">
        <authorList>
            <consortium name="Ensembl"/>
        </authorList>
    </citation>
    <scope>IDENTIFICATION</scope>
</reference>
<keyword evidence="3" id="KW-1185">Reference proteome</keyword>
<keyword evidence="1" id="KW-0472">Membrane</keyword>
<accession>A0A8C6FYA0</accession>
<dbReference type="AlphaFoldDB" id="A0A8C6FYA0"/>
<reference evidence="2" key="2">
    <citation type="submission" date="2025-09" db="UniProtKB">
        <authorList>
            <consortium name="Ensembl"/>
        </authorList>
    </citation>
    <scope>IDENTIFICATION</scope>
</reference>
<dbReference type="Proteomes" id="UP000694544">
    <property type="component" value="Unplaced"/>
</dbReference>
<feature type="transmembrane region" description="Helical" evidence="1">
    <location>
        <begin position="25"/>
        <end position="46"/>
    </location>
</feature>
<dbReference type="GeneTree" id="ENSGT00940000163770"/>
<dbReference type="Ensembl" id="ENSMMST00000033853.1">
    <property type="protein sequence ID" value="ENSMMSP00000030766.1"/>
    <property type="gene ID" value="ENSMMSG00000022523.1"/>
</dbReference>
<evidence type="ECO:0000313" key="3">
    <source>
        <dbReference type="Proteomes" id="UP000694544"/>
    </source>
</evidence>
<keyword evidence="1" id="KW-1133">Transmembrane helix</keyword>